<organism evidence="2 3">
    <name type="scientific">Adhaeribacter terreus</name>
    <dbReference type="NCBI Taxonomy" id="529703"/>
    <lineage>
        <taxon>Bacteria</taxon>
        <taxon>Pseudomonadati</taxon>
        <taxon>Bacteroidota</taxon>
        <taxon>Cytophagia</taxon>
        <taxon>Cytophagales</taxon>
        <taxon>Hymenobacteraceae</taxon>
        <taxon>Adhaeribacter</taxon>
    </lineage>
</organism>
<proteinExistence type="predicted"/>
<dbReference type="Proteomes" id="UP001596161">
    <property type="component" value="Unassembled WGS sequence"/>
</dbReference>
<sequence length="185" mass="20105">MLRHKKILLGVTGSIAAYKAAHLVRLLVKAEAEVQVILTTSASGFITPLTLATLSKRPVLTEFVKNESGEWNNHVELGLWADAMVIAPASANTVAKMANGFCDNLLTACYLSARCPVFVAPAMDLDMYRHPAVSANFDKLKNYGNYIIEAGFGELASGLVGQGRLAEPEEIVEMLYQHFTDLHIA</sequence>
<protein>
    <submittedName>
        <fullName evidence="2">Flavoprotein</fullName>
    </submittedName>
</protein>
<dbReference type="EMBL" id="JBHSKT010000001">
    <property type="protein sequence ID" value="MFC5269388.1"/>
    <property type="molecule type" value="Genomic_DNA"/>
</dbReference>
<dbReference type="PANTHER" id="PTHR14359:SF6">
    <property type="entry name" value="PHOSPHOPANTOTHENOYLCYSTEINE DECARBOXYLASE"/>
    <property type="match status" value="1"/>
</dbReference>
<keyword evidence="3" id="KW-1185">Reference proteome</keyword>
<dbReference type="PANTHER" id="PTHR14359">
    <property type="entry name" value="HOMO-OLIGOMERIC FLAVIN CONTAINING CYS DECARBOXYLASE FAMILY"/>
    <property type="match status" value="1"/>
</dbReference>
<evidence type="ECO:0000313" key="2">
    <source>
        <dbReference type="EMBL" id="MFC5269388.1"/>
    </source>
</evidence>
<dbReference type="InterPro" id="IPR036551">
    <property type="entry name" value="Flavin_trans-like"/>
</dbReference>
<dbReference type="Gene3D" id="3.40.50.1950">
    <property type="entry name" value="Flavin prenyltransferase-like"/>
    <property type="match status" value="1"/>
</dbReference>
<accession>A0ABW0E8B7</accession>
<comment type="caution">
    <text evidence="2">The sequence shown here is derived from an EMBL/GenBank/DDBJ whole genome shotgun (WGS) entry which is preliminary data.</text>
</comment>
<gene>
    <name evidence="2" type="ORF">ACFPIB_02120</name>
</gene>
<dbReference type="SUPFAM" id="SSF52507">
    <property type="entry name" value="Homo-oligomeric flavin-containing Cys decarboxylases, HFCD"/>
    <property type="match status" value="1"/>
</dbReference>
<feature type="domain" description="Flavoprotein" evidence="1">
    <location>
        <begin position="5"/>
        <end position="178"/>
    </location>
</feature>
<evidence type="ECO:0000313" key="3">
    <source>
        <dbReference type="Proteomes" id="UP001596161"/>
    </source>
</evidence>
<dbReference type="RefSeq" id="WP_378015765.1">
    <property type="nucleotide sequence ID" value="NZ_JBHSKT010000001.1"/>
</dbReference>
<dbReference type="Pfam" id="PF02441">
    <property type="entry name" value="Flavoprotein"/>
    <property type="match status" value="1"/>
</dbReference>
<reference evidence="3" key="1">
    <citation type="journal article" date="2019" name="Int. J. Syst. Evol. Microbiol.">
        <title>The Global Catalogue of Microorganisms (GCM) 10K type strain sequencing project: providing services to taxonomists for standard genome sequencing and annotation.</title>
        <authorList>
            <consortium name="The Broad Institute Genomics Platform"/>
            <consortium name="The Broad Institute Genome Sequencing Center for Infectious Disease"/>
            <person name="Wu L."/>
            <person name="Ma J."/>
        </authorList>
    </citation>
    <scope>NUCLEOTIDE SEQUENCE [LARGE SCALE GENOMIC DNA]</scope>
    <source>
        <strain evidence="3">KACC 12602</strain>
    </source>
</reference>
<dbReference type="InterPro" id="IPR003382">
    <property type="entry name" value="Flavoprotein"/>
</dbReference>
<name>A0ABW0E8B7_9BACT</name>
<evidence type="ECO:0000259" key="1">
    <source>
        <dbReference type="Pfam" id="PF02441"/>
    </source>
</evidence>